<comment type="pathway">
    <text evidence="6">Quinol/quinone metabolism; 1,4-dihydroxy-2-naphthoate biosynthesis; 1,4-dihydroxy-2-naphthoate from chorismate: step 2/7.</text>
</comment>
<dbReference type="NCBIfam" id="TIGR00173">
    <property type="entry name" value="menD"/>
    <property type="match status" value="1"/>
</dbReference>
<dbReference type="RefSeq" id="WP_202242936.1">
    <property type="nucleotide sequence ID" value="NZ_JAESIY010000002.1"/>
</dbReference>
<dbReference type="InterPro" id="IPR012001">
    <property type="entry name" value="Thiamin_PyroP_enz_TPP-bd_dom"/>
</dbReference>
<keyword evidence="4 6" id="KW-0786">Thiamine pyrophosphate</keyword>
<dbReference type="InterPro" id="IPR029061">
    <property type="entry name" value="THDP-binding"/>
</dbReference>
<evidence type="ECO:0000256" key="5">
    <source>
        <dbReference type="ARBA" id="ARBA00023211"/>
    </source>
</evidence>
<comment type="subunit">
    <text evidence="6">Homodimer.</text>
</comment>
<dbReference type="GO" id="GO:0009234">
    <property type="term" value="P:menaquinone biosynthetic process"/>
    <property type="evidence" value="ECO:0007669"/>
    <property type="project" value="UniProtKB-UniRule"/>
</dbReference>
<keyword evidence="5 6" id="KW-0464">Manganese</keyword>
<dbReference type="SUPFAM" id="SSF52518">
    <property type="entry name" value="Thiamin diphosphate-binding fold (THDP-binding)"/>
    <property type="match status" value="2"/>
</dbReference>
<dbReference type="AlphaFoldDB" id="A0A937JY50"/>
<dbReference type="PANTHER" id="PTHR42916">
    <property type="entry name" value="2-SUCCINYL-5-ENOLPYRUVYL-6-HYDROXY-3-CYCLOHEXENE-1-CARBOXYLATE SYNTHASE"/>
    <property type="match status" value="1"/>
</dbReference>
<dbReference type="EMBL" id="JAESIY010000002">
    <property type="protein sequence ID" value="MBL3655314.1"/>
    <property type="molecule type" value="Genomic_DNA"/>
</dbReference>
<dbReference type="HAMAP" id="MF_01659">
    <property type="entry name" value="MenD"/>
    <property type="match status" value="1"/>
</dbReference>
<comment type="caution">
    <text evidence="8">The sequence shown here is derived from an EMBL/GenBank/DDBJ whole genome shotgun (WGS) entry which is preliminary data.</text>
</comment>
<keyword evidence="2 6" id="KW-0479">Metal-binding</keyword>
<feature type="domain" description="Thiamine pyrophosphate enzyme N-terminal TPP-binding" evidence="7">
    <location>
        <begin position="9"/>
        <end position="114"/>
    </location>
</feature>
<dbReference type="CDD" id="cd02009">
    <property type="entry name" value="TPP_SHCHC_synthase"/>
    <property type="match status" value="1"/>
</dbReference>
<proteinExistence type="inferred from homology"/>
<dbReference type="GO" id="GO:0030145">
    <property type="term" value="F:manganese ion binding"/>
    <property type="evidence" value="ECO:0007669"/>
    <property type="project" value="UniProtKB-UniRule"/>
</dbReference>
<organism evidence="8 9">
    <name type="scientific">Fulvivirga sediminis</name>
    <dbReference type="NCBI Taxonomy" id="2803949"/>
    <lineage>
        <taxon>Bacteria</taxon>
        <taxon>Pseudomonadati</taxon>
        <taxon>Bacteroidota</taxon>
        <taxon>Cytophagia</taxon>
        <taxon>Cytophagales</taxon>
        <taxon>Fulvivirgaceae</taxon>
        <taxon>Fulvivirga</taxon>
    </lineage>
</organism>
<comment type="cofactor">
    <cofactor evidence="6">
        <name>thiamine diphosphate</name>
        <dbReference type="ChEBI" id="CHEBI:58937"/>
    </cofactor>
    <text evidence="6">Binds 1 thiamine pyrophosphate per subunit.</text>
</comment>
<keyword evidence="3 6" id="KW-0460">Magnesium</keyword>
<protein>
    <recommendedName>
        <fullName evidence="6">2-succinyl-5-enolpyruvyl-6-hydroxy-3-cyclohexene-1-carboxylate synthase</fullName>
        <shortName evidence="6">SEPHCHC synthase</shortName>
        <ecNumber evidence="6">2.2.1.9</ecNumber>
    </recommendedName>
    <alternativeName>
        <fullName evidence="6">Menaquinone biosynthesis protein MenD</fullName>
    </alternativeName>
</protein>
<evidence type="ECO:0000256" key="4">
    <source>
        <dbReference type="ARBA" id="ARBA00023052"/>
    </source>
</evidence>
<comment type="function">
    <text evidence="6">Catalyzes the thiamine diphosphate-dependent decarboxylation of 2-oxoglutarate and the subsequent addition of the resulting succinic semialdehyde-thiamine pyrophosphate anion to isochorismate to yield 2-succinyl-5-enolpyruvyl-6-hydroxy-3-cyclohexene-1-carboxylate (SEPHCHC).</text>
</comment>
<comment type="catalytic activity">
    <reaction evidence="6">
        <text>isochorismate + 2-oxoglutarate + H(+) = 5-enolpyruvoyl-6-hydroxy-2-succinyl-cyclohex-3-ene-1-carboxylate + CO2</text>
        <dbReference type="Rhea" id="RHEA:25593"/>
        <dbReference type="ChEBI" id="CHEBI:15378"/>
        <dbReference type="ChEBI" id="CHEBI:16526"/>
        <dbReference type="ChEBI" id="CHEBI:16810"/>
        <dbReference type="ChEBI" id="CHEBI:29780"/>
        <dbReference type="ChEBI" id="CHEBI:58818"/>
        <dbReference type="EC" id="2.2.1.9"/>
    </reaction>
</comment>
<dbReference type="CDD" id="cd07037">
    <property type="entry name" value="TPP_PYR_MenD"/>
    <property type="match status" value="1"/>
</dbReference>
<evidence type="ECO:0000256" key="1">
    <source>
        <dbReference type="ARBA" id="ARBA00022679"/>
    </source>
</evidence>
<name>A0A937JY50_9BACT</name>
<dbReference type="GO" id="GO:0000287">
    <property type="term" value="F:magnesium ion binding"/>
    <property type="evidence" value="ECO:0007669"/>
    <property type="project" value="UniProtKB-UniRule"/>
</dbReference>
<evidence type="ECO:0000313" key="8">
    <source>
        <dbReference type="EMBL" id="MBL3655314.1"/>
    </source>
</evidence>
<dbReference type="Gene3D" id="3.40.50.970">
    <property type="match status" value="2"/>
</dbReference>
<dbReference type="Gene3D" id="3.40.50.1220">
    <property type="entry name" value="TPP-binding domain"/>
    <property type="match status" value="1"/>
</dbReference>
<dbReference type="PIRSF" id="PIRSF004983">
    <property type="entry name" value="MenD"/>
    <property type="match status" value="1"/>
</dbReference>
<dbReference type="PANTHER" id="PTHR42916:SF1">
    <property type="entry name" value="PROTEIN PHYLLO, CHLOROPLASTIC"/>
    <property type="match status" value="1"/>
</dbReference>
<dbReference type="Proteomes" id="UP000659388">
    <property type="component" value="Unassembled WGS sequence"/>
</dbReference>
<keyword evidence="9" id="KW-1185">Reference proteome</keyword>
<keyword evidence="6" id="KW-0474">Menaquinone biosynthesis</keyword>
<evidence type="ECO:0000256" key="3">
    <source>
        <dbReference type="ARBA" id="ARBA00022842"/>
    </source>
</evidence>
<evidence type="ECO:0000259" key="7">
    <source>
        <dbReference type="Pfam" id="PF02776"/>
    </source>
</evidence>
<accession>A0A937JY50</accession>
<comment type="similarity">
    <text evidence="6">Belongs to the TPP enzyme family. MenD subfamily.</text>
</comment>
<dbReference type="Pfam" id="PF02776">
    <property type="entry name" value="TPP_enzyme_N"/>
    <property type="match status" value="1"/>
</dbReference>
<evidence type="ECO:0000313" key="9">
    <source>
        <dbReference type="Proteomes" id="UP000659388"/>
    </source>
</evidence>
<dbReference type="GO" id="GO:0070204">
    <property type="term" value="F:2-succinyl-5-enolpyruvyl-6-hydroxy-3-cyclohexene-1-carboxylic-acid synthase activity"/>
    <property type="evidence" value="ECO:0007669"/>
    <property type="project" value="UniProtKB-UniRule"/>
</dbReference>
<keyword evidence="1 6" id="KW-0808">Transferase</keyword>
<reference evidence="8" key="1">
    <citation type="submission" date="2021-01" db="EMBL/GenBank/DDBJ databases">
        <title>Fulvivirga kasyanovii gen. nov., sp nov., a novel member of the phylum Bacteroidetes isolated from seawater in a mussel farm.</title>
        <authorList>
            <person name="Zhao L.-H."/>
            <person name="Wang Z.-J."/>
        </authorList>
    </citation>
    <scope>NUCLEOTIDE SEQUENCE</scope>
    <source>
        <strain evidence="8">2943</strain>
    </source>
</reference>
<comment type="cofactor">
    <cofactor evidence="6">
        <name>Mg(2+)</name>
        <dbReference type="ChEBI" id="CHEBI:18420"/>
    </cofactor>
    <cofactor evidence="6">
        <name>Mn(2+)</name>
        <dbReference type="ChEBI" id="CHEBI:29035"/>
    </cofactor>
</comment>
<dbReference type="InterPro" id="IPR004433">
    <property type="entry name" value="MenaQ_synth_MenD"/>
</dbReference>
<evidence type="ECO:0000256" key="6">
    <source>
        <dbReference type="HAMAP-Rule" id="MF_01659"/>
    </source>
</evidence>
<comment type="pathway">
    <text evidence="6">Quinol/quinone metabolism; menaquinone biosynthesis.</text>
</comment>
<gene>
    <name evidence="6 8" type="primary">menD</name>
    <name evidence="8" type="ORF">JL102_04175</name>
</gene>
<sequence>MNLKPVYNIAEICAQLGVTEAILSPGSRSAPLTVAFARHKSIRCRTITDERSAAFIGMGIAQKTKRPTVLVCTSGSAAYNYAPAIAEAYFQQIPLLVITADRPSEWIDQLDGQTIRQQNIYGQHVKKSYQLPVDLDNESSEWHTYRTVSEAVNLANQFPFGPVHLNIPFREPFYPAPGEEAEYDTNIKVTNHVKNLADLPHIEWVRILEQWKTFKRILIVGGQSDANEALKPPLSKIIKEQKIPVVGDIISNLHGIDDIIKRADLFLGQDKPGLHESMHPELLVTFGKSTISKNLKLLLRKYQPLEHWHIQPSGYVADTYQSLSKVVPVTPLTFFKKIAERQHQESFDNQKQENFFYIWQIEERKAQRQTNTFFPHENWGEFECIKETIQQLPAGSHLHLANSMAVRYANYVGLENSDVEVFANRGTSGIDGSNSTTVGHCLNSDHLNILITGDLAFFYDRNAFWHNYKIPNLRILLLNNHAGGIFRIINGPSKLPELEEFFETKQQLNAKLLAQEHGFEYLNCDKKTKFKNYLKSFLEDDGIPKIMEIESDSATNTEILKTFKQTYKDLK</sequence>
<dbReference type="EC" id="2.2.1.9" evidence="6"/>
<dbReference type="GO" id="GO:0030976">
    <property type="term" value="F:thiamine pyrophosphate binding"/>
    <property type="evidence" value="ECO:0007669"/>
    <property type="project" value="UniProtKB-UniRule"/>
</dbReference>
<evidence type="ECO:0000256" key="2">
    <source>
        <dbReference type="ARBA" id="ARBA00022723"/>
    </source>
</evidence>